<dbReference type="SUPFAM" id="SSF82771">
    <property type="entry name" value="GIY-YIG endonuclease"/>
    <property type="match status" value="1"/>
</dbReference>
<dbReference type="CDD" id="cd10449">
    <property type="entry name" value="GIY-YIG_SLX1_like"/>
    <property type="match status" value="1"/>
</dbReference>
<accession>A0ABS9BEZ0</accession>
<keyword evidence="3" id="KW-1185">Reference proteome</keyword>
<evidence type="ECO:0000313" key="3">
    <source>
        <dbReference type="Proteomes" id="UP001200145"/>
    </source>
</evidence>
<comment type="caution">
    <text evidence="2">The sequence shown here is derived from an EMBL/GenBank/DDBJ whole genome shotgun (WGS) entry which is preliminary data.</text>
</comment>
<protein>
    <submittedName>
        <fullName evidence="2">GIY-YIG nuclease family protein</fullName>
    </submittedName>
</protein>
<feature type="domain" description="GIY-YIG" evidence="1">
    <location>
        <begin position="1"/>
        <end position="80"/>
    </location>
</feature>
<reference evidence="2 3" key="1">
    <citation type="submission" date="2022-01" db="EMBL/GenBank/DDBJ databases">
        <title>Flavihumibacter sp. nov., isolated from sediment of a river.</title>
        <authorList>
            <person name="Liu H."/>
        </authorList>
    </citation>
    <scope>NUCLEOTIDE SEQUENCE [LARGE SCALE GENOMIC DNA]</scope>
    <source>
        <strain evidence="2 3">RY-1</strain>
    </source>
</reference>
<name>A0ABS9BEZ0_9BACT</name>
<dbReference type="InterPro" id="IPR000305">
    <property type="entry name" value="GIY-YIG_endonuc"/>
</dbReference>
<sequence length="80" mass="9470">MEYCVYVLFSVLHKKHYTGYTSDLDGRLLSHNELGKGWTSRYRPWKLIYLETFSQQSEAIAREKWLKSGVGRSFIQSLKH</sequence>
<evidence type="ECO:0000313" key="2">
    <source>
        <dbReference type="EMBL" id="MCF1713875.1"/>
    </source>
</evidence>
<dbReference type="EMBL" id="JAKEVY010000001">
    <property type="protein sequence ID" value="MCF1713875.1"/>
    <property type="molecule type" value="Genomic_DNA"/>
</dbReference>
<dbReference type="Proteomes" id="UP001200145">
    <property type="component" value="Unassembled WGS sequence"/>
</dbReference>
<dbReference type="Pfam" id="PF01541">
    <property type="entry name" value="GIY-YIG"/>
    <property type="match status" value="1"/>
</dbReference>
<dbReference type="Gene3D" id="3.40.1440.10">
    <property type="entry name" value="GIY-YIG endonuclease"/>
    <property type="match status" value="1"/>
</dbReference>
<evidence type="ECO:0000259" key="1">
    <source>
        <dbReference type="PROSITE" id="PS50164"/>
    </source>
</evidence>
<organism evidence="2 3">
    <name type="scientific">Flavihumibacter fluminis</name>
    <dbReference type="NCBI Taxonomy" id="2909236"/>
    <lineage>
        <taxon>Bacteria</taxon>
        <taxon>Pseudomonadati</taxon>
        <taxon>Bacteroidota</taxon>
        <taxon>Chitinophagia</taxon>
        <taxon>Chitinophagales</taxon>
        <taxon>Chitinophagaceae</taxon>
        <taxon>Flavihumibacter</taxon>
    </lineage>
</organism>
<dbReference type="RefSeq" id="WP_234864402.1">
    <property type="nucleotide sequence ID" value="NZ_JAKEVY010000001.1"/>
</dbReference>
<gene>
    <name evidence="2" type="ORF">L0U88_04425</name>
</gene>
<dbReference type="InterPro" id="IPR035901">
    <property type="entry name" value="GIY-YIG_endonuc_sf"/>
</dbReference>
<dbReference type="PROSITE" id="PS50164">
    <property type="entry name" value="GIY_YIG"/>
    <property type="match status" value="1"/>
</dbReference>
<proteinExistence type="predicted"/>